<evidence type="ECO:0000259" key="1">
    <source>
        <dbReference type="Pfam" id="PF01636"/>
    </source>
</evidence>
<evidence type="ECO:0000313" key="3">
    <source>
        <dbReference type="Proteomes" id="UP001501251"/>
    </source>
</evidence>
<dbReference type="InterPro" id="IPR002575">
    <property type="entry name" value="Aminoglycoside_PTrfase"/>
</dbReference>
<accession>A0ABP8AEC2</accession>
<dbReference type="Gene3D" id="3.90.1200.10">
    <property type="match status" value="1"/>
</dbReference>
<sequence length="321" mass="34577">MSFDRFDDPPLGFTAVRPSWDDLPGELRDFVTTLVGSAIVGVDVQSGGFTPGVAARLGLADDRVFIKAIPDDHVLAAKYRTEAETAGRLPIGAPSPRLRWHGTAAGWVILIFDDVDGRHPDLTPGSPDVSIVTSALSGMAALLTPSPIPDLPLASTGRIHQLRGWGDLALSPPEDLGGWERLHLQALADLETRWTRDADGTTLVHGDIRPDNLLITATDATAIVVDWAQPCRGASWQDITDLVPHLIMAGHSAEAAEKALTGHPSWDLATPEVITSYAAAFAGYWTRMSRQPAPPGVPHLRGYQRRAAAAAIAWTMYRTNW</sequence>
<reference evidence="3" key="1">
    <citation type="journal article" date="2019" name="Int. J. Syst. Evol. Microbiol.">
        <title>The Global Catalogue of Microorganisms (GCM) 10K type strain sequencing project: providing services to taxonomists for standard genome sequencing and annotation.</title>
        <authorList>
            <consortium name="The Broad Institute Genomics Platform"/>
            <consortium name="The Broad Institute Genome Sequencing Center for Infectious Disease"/>
            <person name="Wu L."/>
            <person name="Ma J."/>
        </authorList>
    </citation>
    <scope>NUCLEOTIDE SEQUENCE [LARGE SCALE GENOMIC DNA]</scope>
    <source>
        <strain evidence="3">JCM 17388</strain>
    </source>
</reference>
<evidence type="ECO:0000313" key="2">
    <source>
        <dbReference type="EMBL" id="GAA4182612.1"/>
    </source>
</evidence>
<keyword evidence="3" id="KW-1185">Reference proteome</keyword>
<name>A0ABP8AEC2_9ACTN</name>
<dbReference type="Proteomes" id="UP001501251">
    <property type="component" value="Unassembled WGS sequence"/>
</dbReference>
<dbReference type="InterPro" id="IPR011009">
    <property type="entry name" value="Kinase-like_dom_sf"/>
</dbReference>
<dbReference type="EMBL" id="BAABAQ010000001">
    <property type="protein sequence ID" value="GAA4182612.1"/>
    <property type="molecule type" value="Genomic_DNA"/>
</dbReference>
<organism evidence="2 3">
    <name type="scientific">Streptosporangium oxazolinicum</name>
    <dbReference type="NCBI Taxonomy" id="909287"/>
    <lineage>
        <taxon>Bacteria</taxon>
        <taxon>Bacillati</taxon>
        <taxon>Actinomycetota</taxon>
        <taxon>Actinomycetes</taxon>
        <taxon>Streptosporangiales</taxon>
        <taxon>Streptosporangiaceae</taxon>
        <taxon>Streptosporangium</taxon>
    </lineage>
</organism>
<dbReference type="RefSeq" id="WP_344915152.1">
    <property type="nucleotide sequence ID" value="NZ_BAABAQ010000001.1"/>
</dbReference>
<dbReference type="Pfam" id="PF01636">
    <property type="entry name" value="APH"/>
    <property type="match status" value="1"/>
</dbReference>
<gene>
    <name evidence="2" type="ORF">GCM10022252_08790</name>
</gene>
<protein>
    <recommendedName>
        <fullName evidence="1">Aminoglycoside phosphotransferase domain-containing protein</fullName>
    </recommendedName>
</protein>
<dbReference type="SUPFAM" id="SSF56112">
    <property type="entry name" value="Protein kinase-like (PK-like)"/>
    <property type="match status" value="1"/>
</dbReference>
<comment type="caution">
    <text evidence="2">The sequence shown here is derived from an EMBL/GenBank/DDBJ whole genome shotgun (WGS) entry which is preliminary data.</text>
</comment>
<feature type="domain" description="Aminoglycoside phosphotransferase" evidence="1">
    <location>
        <begin position="74"/>
        <end position="257"/>
    </location>
</feature>
<proteinExistence type="predicted"/>